<dbReference type="EMBL" id="MU006094">
    <property type="protein sequence ID" value="KAF2839935.1"/>
    <property type="molecule type" value="Genomic_DNA"/>
</dbReference>
<evidence type="ECO:0000259" key="3">
    <source>
        <dbReference type="PROSITE" id="PS50048"/>
    </source>
</evidence>
<dbReference type="CDD" id="cd00067">
    <property type="entry name" value="GAL4"/>
    <property type="match status" value="1"/>
</dbReference>
<evidence type="ECO:0000313" key="5">
    <source>
        <dbReference type="Proteomes" id="UP000799429"/>
    </source>
</evidence>
<feature type="domain" description="Zn(2)-C6 fungal-type" evidence="3">
    <location>
        <begin position="38"/>
        <end position="68"/>
    </location>
</feature>
<feature type="region of interest" description="Disordered" evidence="2">
    <location>
        <begin position="271"/>
        <end position="344"/>
    </location>
</feature>
<dbReference type="OrthoDB" id="4356994at2759"/>
<evidence type="ECO:0000313" key="4">
    <source>
        <dbReference type="EMBL" id="KAF2839935.1"/>
    </source>
</evidence>
<dbReference type="GO" id="GO:0000981">
    <property type="term" value="F:DNA-binding transcription factor activity, RNA polymerase II-specific"/>
    <property type="evidence" value="ECO:0007669"/>
    <property type="project" value="InterPro"/>
</dbReference>
<protein>
    <recommendedName>
        <fullName evidence="3">Zn(2)-C6 fungal-type domain-containing protein</fullName>
    </recommendedName>
</protein>
<sequence>MFGTLMCSVQRKEPLTFIENTDHVSALSRSARDKPHMSCELCRKRKIRCNGKPSGCDKCIAMSAECRYPGREGRRKKQPSSEEADSSQQKNSARTERILDTKERGNQGDEQRGVSKDSHESLKDSSKKGTGMSTNGWPLPQTADAGAETFDLELEPDFGQQEMDHWLLASLAEDGSSAAMDTTVFPNSMLFEQLEYPNTCGEMIDDTIGGSLLGDTDSLESQEFDDIDMSMSFSNFPSPGDLTTPMTISPFEDISLLAMAKHSAQTSALYTNNNGDIRRESASRPHSLGRWQSRSTNSVDMLRSASNRLDQRKSNVTSDVTIKDSRKSNVSATKKEQSDPDQSKDGCRCLHLTARLLDELAAKSASRNPVAMDVLLGYFRGALAHCGSTLDCERCTSKSENNMLLAMAGQYMSAMCERIVKCYIDLRRSQEREKSQVERLPSSSGTWDSCGDHASGSSDGGSDIGTETNSSASSIMGSRGGPDDMWFSTYRIESSSERIQVLRCLVTVQLLEFSRLLEKLKARAGNRQGYLIPLMEAERKMKAVKLMLGSDRLS</sequence>
<dbReference type="Gene3D" id="4.10.240.10">
    <property type="entry name" value="Zn(2)-C6 fungal-type DNA-binding domain"/>
    <property type="match status" value="1"/>
</dbReference>
<evidence type="ECO:0000256" key="2">
    <source>
        <dbReference type="SAM" id="MobiDB-lite"/>
    </source>
</evidence>
<dbReference type="InterPro" id="IPR001138">
    <property type="entry name" value="Zn2Cys6_DnaBD"/>
</dbReference>
<dbReference type="InterPro" id="IPR036864">
    <property type="entry name" value="Zn2-C6_fun-type_DNA-bd_sf"/>
</dbReference>
<evidence type="ECO:0000256" key="1">
    <source>
        <dbReference type="ARBA" id="ARBA00023242"/>
    </source>
</evidence>
<proteinExistence type="predicted"/>
<dbReference type="PROSITE" id="PS50048">
    <property type="entry name" value="ZN2_CY6_FUNGAL_2"/>
    <property type="match status" value="1"/>
</dbReference>
<feature type="region of interest" description="Disordered" evidence="2">
    <location>
        <begin position="433"/>
        <end position="477"/>
    </location>
</feature>
<dbReference type="PROSITE" id="PS00463">
    <property type="entry name" value="ZN2_CY6_FUNGAL_1"/>
    <property type="match status" value="1"/>
</dbReference>
<dbReference type="GO" id="GO:0008270">
    <property type="term" value="F:zinc ion binding"/>
    <property type="evidence" value="ECO:0007669"/>
    <property type="project" value="InterPro"/>
</dbReference>
<keyword evidence="5" id="KW-1185">Reference proteome</keyword>
<accession>A0A9P4SC69</accession>
<feature type="region of interest" description="Disordered" evidence="2">
    <location>
        <begin position="69"/>
        <end position="143"/>
    </location>
</feature>
<dbReference type="SMART" id="SM00066">
    <property type="entry name" value="GAL4"/>
    <property type="match status" value="1"/>
</dbReference>
<feature type="compositionally biased region" description="Polar residues" evidence="2">
    <location>
        <begin position="466"/>
        <end position="476"/>
    </location>
</feature>
<reference evidence="4" key="1">
    <citation type="journal article" date="2020" name="Stud. Mycol.">
        <title>101 Dothideomycetes genomes: a test case for predicting lifestyles and emergence of pathogens.</title>
        <authorList>
            <person name="Haridas S."/>
            <person name="Albert R."/>
            <person name="Binder M."/>
            <person name="Bloem J."/>
            <person name="Labutti K."/>
            <person name="Salamov A."/>
            <person name="Andreopoulos B."/>
            <person name="Baker S."/>
            <person name="Barry K."/>
            <person name="Bills G."/>
            <person name="Bluhm B."/>
            <person name="Cannon C."/>
            <person name="Castanera R."/>
            <person name="Culley D."/>
            <person name="Daum C."/>
            <person name="Ezra D."/>
            <person name="Gonzalez J."/>
            <person name="Henrissat B."/>
            <person name="Kuo A."/>
            <person name="Liang C."/>
            <person name="Lipzen A."/>
            <person name="Lutzoni F."/>
            <person name="Magnuson J."/>
            <person name="Mondo S."/>
            <person name="Nolan M."/>
            <person name="Ohm R."/>
            <person name="Pangilinan J."/>
            <person name="Park H.-J."/>
            <person name="Ramirez L."/>
            <person name="Alfaro M."/>
            <person name="Sun H."/>
            <person name="Tritt A."/>
            <person name="Yoshinaga Y."/>
            <person name="Zwiers L.-H."/>
            <person name="Turgeon B."/>
            <person name="Goodwin S."/>
            <person name="Spatafora J."/>
            <person name="Crous P."/>
            <person name="Grigoriev I."/>
        </authorList>
    </citation>
    <scope>NUCLEOTIDE SEQUENCE</scope>
    <source>
        <strain evidence="4">CBS 101060</strain>
    </source>
</reference>
<feature type="compositionally biased region" description="Basic and acidic residues" evidence="2">
    <location>
        <begin position="321"/>
        <end position="344"/>
    </location>
</feature>
<dbReference type="Pfam" id="PF00172">
    <property type="entry name" value="Zn_clus"/>
    <property type="match status" value="1"/>
</dbReference>
<feature type="compositionally biased region" description="Polar residues" evidence="2">
    <location>
        <begin position="290"/>
        <end position="320"/>
    </location>
</feature>
<dbReference type="PANTHER" id="PTHR47783:SF1">
    <property type="entry name" value="ZN(II)2CYS6 TRANSCRIPTION FACTOR (EUROFUNG)"/>
    <property type="match status" value="1"/>
</dbReference>
<dbReference type="PANTHER" id="PTHR47783">
    <property type="entry name" value="ZN(II)2CYS6 TRANSCRIPTION FACTOR (EUROFUNG)-RELATED"/>
    <property type="match status" value="1"/>
</dbReference>
<keyword evidence="1" id="KW-0539">Nucleus</keyword>
<dbReference type="SUPFAM" id="SSF57701">
    <property type="entry name" value="Zn2/Cys6 DNA-binding domain"/>
    <property type="match status" value="1"/>
</dbReference>
<gene>
    <name evidence="4" type="ORF">M501DRAFT_991922</name>
</gene>
<dbReference type="Proteomes" id="UP000799429">
    <property type="component" value="Unassembled WGS sequence"/>
</dbReference>
<organism evidence="4 5">
    <name type="scientific">Patellaria atrata CBS 101060</name>
    <dbReference type="NCBI Taxonomy" id="1346257"/>
    <lineage>
        <taxon>Eukaryota</taxon>
        <taxon>Fungi</taxon>
        <taxon>Dikarya</taxon>
        <taxon>Ascomycota</taxon>
        <taxon>Pezizomycotina</taxon>
        <taxon>Dothideomycetes</taxon>
        <taxon>Dothideomycetes incertae sedis</taxon>
        <taxon>Patellariales</taxon>
        <taxon>Patellariaceae</taxon>
        <taxon>Patellaria</taxon>
    </lineage>
</organism>
<feature type="compositionally biased region" description="Basic and acidic residues" evidence="2">
    <location>
        <begin position="93"/>
        <end position="127"/>
    </location>
</feature>
<dbReference type="AlphaFoldDB" id="A0A9P4SC69"/>
<name>A0A9P4SC69_9PEZI</name>
<feature type="compositionally biased region" description="Low complexity" evidence="2">
    <location>
        <begin position="448"/>
        <end position="457"/>
    </location>
</feature>
<comment type="caution">
    <text evidence="4">The sequence shown here is derived from an EMBL/GenBank/DDBJ whole genome shotgun (WGS) entry which is preliminary data.</text>
</comment>